<dbReference type="PROSITE" id="PS50949">
    <property type="entry name" value="HTH_GNTR"/>
    <property type="match status" value="1"/>
</dbReference>
<dbReference type="GO" id="GO:0003700">
    <property type="term" value="F:DNA-binding transcription factor activity"/>
    <property type="evidence" value="ECO:0007669"/>
    <property type="project" value="InterPro"/>
</dbReference>
<dbReference type="PANTHER" id="PTHR38445:SF9">
    <property type="entry name" value="HTH-TYPE TRANSCRIPTIONAL REPRESSOR YTRA"/>
    <property type="match status" value="1"/>
</dbReference>
<dbReference type="CDD" id="cd07377">
    <property type="entry name" value="WHTH_GntR"/>
    <property type="match status" value="1"/>
</dbReference>
<dbReference type="SUPFAM" id="SSF46785">
    <property type="entry name" value="Winged helix' DNA-binding domain"/>
    <property type="match status" value="1"/>
</dbReference>
<evidence type="ECO:0000256" key="3">
    <source>
        <dbReference type="ARBA" id="ARBA00023163"/>
    </source>
</evidence>
<dbReference type="Proteomes" id="UP000288024">
    <property type="component" value="Unassembled WGS sequence"/>
</dbReference>
<protein>
    <submittedName>
        <fullName evidence="5">GntR family transcriptional regulator</fullName>
    </submittedName>
</protein>
<dbReference type="SMART" id="SM00345">
    <property type="entry name" value="HTH_GNTR"/>
    <property type="match status" value="1"/>
</dbReference>
<proteinExistence type="predicted"/>
<dbReference type="GO" id="GO:0003677">
    <property type="term" value="F:DNA binding"/>
    <property type="evidence" value="ECO:0007669"/>
    <property type="project" value="UniProtKB-KW"/>
</dbReference>
<evidence type="ECO:0000256" key="1">
    <source>
        <dbReference type="ARBA" id="ARBA00023015"/>
    </source>
</evidence>
<keyword evidence="6" id="KW-1185">Reference proteome</keyword>
<dbReference type="GeneID" id="87617490"/>
<reference evidence="5 6" key="1">
    <citation type="submission" date="2019-01" db="EMBL/GenBank/DDBJ databases">
        <title>Bacillus sp. M5HDSG1-1, whole genome shotgun sequence.</title>
        <authorList>
            <person name="Tuo L."/>
        </authorList>
    </citation>
    <scope>NUCLEOTIDE SEQUENCE [LARGE SCALE GENOMIC DNA]</scope>
    <source>
        <strain evidence="5 6">M5HDSG1-1</strain>
    </source>
</reference>
<evidence type="ECO:0000256" key="2">
    <source>
        <dbReference type="ARBA" id="ARBA00023125"/>
    </source>
</evidence>
<dbReference type="InterPro" id="IPR000524">
    <property type="entry name" value="Tscrpt_reg_HTH_GntR"/>
</dbReference>
<evidence type="ECO:0000313" key="5">
    <source>
        <dbReference type="EMBL" id="RVT58326.1"/>
    </source>
</evidence>
<organism evidence="5 6">
    <name type="scientific">Niallia taxi</name>
    <dbReference type="NCBI Taxonomy" id="2499688"/>
    <lineage>
        <taxon>Bacteria</taxon>
        <taxon>Bacillati</taxon>
        <taxon>Bacillota</taxon>
        <taxon>Bacilli</taxon>
        <taxon>Bacillales</taxon>
        <taxon>Bacillaceae</taxon>
        <taxon>Niallia</taxon>
    </lineage>
</organism>
<accession>A0A437K5M9</accession>
<sequence>MFELDIRSRTPIYEQLVEKFVELIVTGVLKADEQLPSVRTLATQVTINPNTIQKAYRELEVKGYIYSVKGKGSYVKASEFIQDDSKKVEALAKLDKAIKEALYLGVSPEELLLHIKKQIN</sequence>
<name>A0A437K5M9_9BACI</name>
<dbReference type="RefSeq" id="WP_127741082.1">
    <property type="nucleotide sequence ID" value="NZ_CP102589.1"/>
</dbReference>
<dbReference type="Pfam" id="PF00392">
    <property type="entry name" value="GntR"/>
    <property type="match status" value="1"/>
</dbReference>
<evidence type="ECO:0000259" key="4">
    <source>
        <dbReference type="PROSITE" id="PS50949"/>
    </source>
</evidence>
<comment type="caution">
    <text evidence="5">The sequence shown here is derived from an EMBL/GenBank/DDBJ whole genome shotgun (WGS) entry which is preliminary data.</text>
</comment>
<dbReference type="EMBL" id="RZTZ01000013">
    <property type="protein sequence ID" value="RVT58326.1"/>
    <property type="molecule type" value="Genomic_DNA"/>
</dbReference>
<feature type="domain" description="HTH gntR-type" evidence="4">
    <location>
        <begin position="10"/>
        <end position="78"/>
    </location>
</feature>
<dbReference type="InterPro" id="IPR036388">
    <property type="entry name" value="WH-like_DNA-bd_sf"/>
</dbReference>
<keyword evidence="2" id="KW-0238">DNA-binding</keyword>
<dbReference type="AlphaFoldDB" id="A0A437K5M9"/>
<keyword evidence="1" id="KW-0805">Transcription regulation</keyword>
<dbReference type="PANTHER" id="PTHR38445">
    <property type="entry name" value="HTH-TYPE TRANSCRIPTIONAL REPRESSOR YTRA"/>
    <property type="match status" value="1"/>
</dbReference>
<evidence type="ECO:0000313" key="6">
    <source>
        <dbReference type="Proteomes" id="UP000288024"/>
    </source>
</evidence>
<dbReference type="InterPro" id="IPR036390">
    <property type="entry name" value="WH_DNA-bd_sf"/>
</dbReference>
<dbReference type="Gene3D" id="1.10.10.10">
    <property type="entry name" value="Winged helix-like DNA-binding domain superfamily/Winged helix DNA-binding domain"/>
    <property type="match status" value="1"/>
</dbReference>
<keyword evidence="3" id="KW-0804">Transcription</keyword>
<gene>
    <name evidence="5" type="ORF">EM808_22705</name>
</gene>